<evidence type="ECO:0000313" key="3">
    <source>
        <dbReference type="Proteomes" id="UP000466442"/>
    </source>
</evidence>
<protein>
    <submittedName>
        <fullName evidence="2">Uncharacterized protein</fullName>
    </submittedName>
</protein>
<keyword evidence="1" id="KW-0812">Transmembrane</keyword>
<feature type="transmembrane region" description="Helical" evidence="1">
    <location>
        <begin position="70"/>
        <end position="91"/>
    </location>
</feature>
<keyword evidence="1" id="KW-0472">Membrane</keyword>
<dbReference type="AlphaFoldDB" id="A0A8S9WZ51"/>
<reference evidence="2" key="1">
    <citation type="journal article" date="2021" name="Mol. Ecol. Resour.">
        <title>Apolygus lucorum genome provides insights into omnivorousness and mesophyll feeding.</title>
        <authorList>
            <person name="Liu Y."/>
            <person name="Liu H."/>
            <person name="Wang H."/>
            <person name="Huang T."/>
            <person name="Liu B."/>
            <person name="Yang B."/>
            <person name="Yin L."/>
            <person name="Li B."/>
            <person name="Zhang Y."/>
            <person name="Zhang S."/>
            <person name="Jiang F."/>
            <person name="Zhang X."/>
            <person name="Ren Y."/>
            <person name="Wang B."/>
            <person name="Wang S."/>
            <person name="Lu Y."/>
            <person name="Wu K."/>
            <person name="Fan W."/>
            <person name="Wang G."/>
        </authorList>
    </citation>
    <scope>NUCLEOTIDE SEQUENCE</scope>
    <source>
        <strain evidence="2">12Hb</strain>
    </source>
</reference>
<keyword evidence="1" id="KW-1133">Transmembrane helix</keyword>
<comment type="caution">
    <text evidence="2">The sequence shown here is derived from an EMBL/GenBank/DDBJ whole genome shotgun (WGS) entry which is preliminary data.</text>
</comment>
<proteinExistence type="predicted"/>
<accession>A0A8S9WZ51</accession>
<evidence type="ECO:0000313" key="2">
    <source>
        <dbReference type="EMBL" id="KAF6201987.1"/>
    </source>
</evidence>
<sequence>MEEKVMSCQKQSVSTRIEKYKYQSIIWSAPQYPAPYGFEYPSKVTLATHNAIGSVFAWLLAAGNSRERRLLLWDIFSLIILVPLALMGTSLGCKVLSKDVVGVMTGVVLAYTRFLQLAMITATITLDAGILTWTLVRLQYHFLHWYNWYKRNCKVILLGYPEPPSTLEVQHVSSATVREMQF</sequence>
<feature type="transmembrane region" description="Helical" evidence="1">
    <location>
        <begin position="111"/>
        <end position="136"/>
    </location>
</feature>
<organism evidence="2 3">
    <name type="scientific">Apolygus lucorum</name>
    <name type="common">Small green plant bug</name>
    <name type="synonym">Lygocoris lucorum</name>
    <dbReference type="NCBI Taxonomy" id="248454"/>
    <lineage>
        <taxon>Eukaryota</taxon>
        <taxon>Metazoa</taxon>
        <taxon>Ecdysozoa</taxon>
        <taxon>Arthropoda</taxon>
        <taxon>Hexapoda</taxon>
        <taxon>Insecta</taxon>
        <taxon>Pterygota</taxon>
        <taxon>Neoptera</taxon>
        <taxon>Paraneoptera</taxon>
        <taxon>Hemiptera</taxon>
        <taxon>Heteroptera</taxon>
        <taxon>Panheteroptera</taxon>
        <taxon>Cimicomorpha</taxon>
        <taxon>Miridae</taxon>
        <taxon>Mirini</taxon>
        <taxon>Apolygus</taxon>
    </lineage>
</organism>
<dbReference type="Proteomes" id="UP000466442">
    <property type="component" value="Linkage Group LG12"/>
</dbReference>
<keyword evidence="3" id="KW-1185">Reference proteome</keyword>
<dbReference type="EMBL" id="WIXP02000012">
    <property type="protein sequence ID" value="KAF6201987.1"/>
    <property type="molecule type" value="Genomic_DNA"/>
</dbReference>
<name>A0A8S9WZ51_APOLU</name>
<evidence type="ECO:0000256" key="1">
    <source>
        <dbReference type="SAM" id="Phobius"/>
    </source>
</evidence>
<gene>
    <name evidence="2" type="ORF">GE061_004383</name>
</gene>
<dbReference type="OrthoDB" id="273089at2759"/>